<dbReference type="GO" id="GO:0032259">
    <property type="term" value="P:methylation"/>
    <property type="evidence" value="ECO:0007669"/>
    <property type="project" value="UniProtKB-KW"/>
</dbReference>
<dbReference type="EMBL" id="WEZQ01000027">
    <property type="protein sequence ID" value="MYV18329.1"/>
    <property type="molecule type" value="Genomic_DNA"/>
</dbReference>
<gene>
    <name evidence="4" type="ORF">GB993_12655</name>
</gene>
<dbReference type="PANTHER" id="PTHR47816">
    <property type="entry name" value="RIBOSOMAL RNA SMALL SUBUNIT METHYLTRANSFERASE C"/>
    <property type="match status" value="1"/>
</dbReference>
<dbReference type="PANTHER" id="PTHR47816:SF4">
    <property type="entry name" value="RIBOSOMAL RNA SMALL SUBUNIT METHYLTRANSFERASE C"/>
    <property type="match status" value="1"/>
</dbReference>
<evidence type="ECO:0000256" key="2">
    <source>
        <dbReference type="ARBA" id="ARBA00022679"/>
    </source>
</evidence>
<evidence type="ECO:0000259" key="3">
    <source>
        <dbReference type="Pfam" id="PF05175"/>
    </source>
</evidence>
<proteinExistence type="predicted"/>
<dbReference type="Proteomes" id="UP000449209">
    <property type="component" value="Unassembled WGS sequence"/>
</dbReference>
<dbReference type="SUPFAM" id="SSF53335">
    <property type="entry name" value="S-adenosyl-L-methionine-dependent methyltransferases"/>
    <property type="match status" value="1"/>
</dbReference>
<organism evidence="4 5">
    <name type="scientific">Furfurilactobacillus milii</name>
    <dbReference type="NCBI Taxonomy" id="2888272"/>
    <lineage>
        <taxon>Bacteria</taxon>
        <taxon>Bacillati</taxon>
        <taxon>Bacillota</taxon>
        <taxon>Bacilli</taxon>
        <taxon>Lactobacillales</taxon>
        <taxon>Lactobacillaceae</taxon>
        <taxon>Furfurilactobacillus</taxon>
    </lineage>
</organism>
<keyword evidence="1 4" id="KW-0489">Methyltransferase</keyword>
<dbReference type="CDD" id="cd02440">
    <property type="entry name" value="AdoMet_MTases"/>
    <property type="match status" value="1"/>
</dbReference>
<sequence>MMNNHYYTPNPDVVHDEATWNFRLLGHEMMFTTDNGVFSKRTVDYGSRVLLDAVNLHDIPSGSILDMGCGYGPIGLAIALDNPDRTVELVDVNERALALAKRNAEQNQIHNATIHTSDQYEKVTNKYAAIVTNPPVRAGKAVVDGMISGAQTHLLPNGRLTVVLQKKQGAPSAKKLMQKIFGNCEIIKKDKGYYILESIASDQANG</sequence>
<name>A0A6N9I609_9LACO</name>
<dbReference type="Gene3D" id="3.40.50.150">
    <property type="entry name" value="Vaccinia Virus protein VP39"/>
    <property type="match status" value="1"/>
</dbReference>
<evidence type="ECO:0000313" key="4">
    <source>
        <dbReference type="EMBL" id="MYV18329.1"/>
    </source>
</evidence>
<dbReference type="Pfam" id="PF05175">
    <property type="entry name" value="MTS"/>
    <property type="match status" value="1"/>
</dbReference>
<dbReference type="AlphaFoldDB" id="A0A6N9I609"/>
<reference evidence="4 5" key="1">
    <citation type="journal article" date="2019" name="Appl. Environ. Microbiol.">
        <title>Genetic determinants of hydroxycinnamic acid metabolism in heterofermentative lactobacilli.</title>
        <authorList>
            <person name="Gaur G."/>
            <person name="Oh J.H."/>
            <person name="Filannino P."/>
            <person name="Gobbetti M."/>
            <person name="van Pijkeren J.P."/>
            <person name="Ganzle M.G."/>
        </authorList>
    </citation>
    <scope>NUCLEOTIDE SEQUENCE [LARGE SCALE GENOMIC DNA]</scope>
    <source>
        <strain evidence="4 5">C5</strain>
    </source>
</reference>
<dbReference type="InterPro" id="IPR029063">
    <property type="entry name" value="SAM-dependent_MTases_sf"/>
</dbReference>
<accession>A0A6N9I609</accession>
<comment type="caution">
    <text evidence="4">The sequence shown here is derived from an EMBL/GenBank/DDBJ whole genome shotgun (WGS) entry which is preliminary data.</text>
</comment>
<dbReference type="InterPro" id="IPR046977">
    <property type="entry name" value="RsmC/RlmG"/>
</dbReference>
<evidence type="ECO:0000256" key="1">
    <source>
        <dbReference type="ARBA" id="ARBA00022603"/>
    </source>
</evidence>
<dbReference type="GO" id="GO:0008757">
    <property type="term" value="F:S-adenosylmethionine-dependent methyltransferase activity"/>
    <property type="evidence" value="ECO:0007669"/>
    <property type="project" value="InterPro"/>
</dbReference>
<evidence type="ECO:0000313" key="5">
    <source>
        <dbReference type="Proteomes" id="UP000449209"/>
    </source>
</evidence>
<keyword evidence="2 4" id="KW-0808">Transferase</keyword>
<dbReference type="InterPro" id="IPR007848">
    <property type="entry name" value="Small_mtfrase_dom"/>
</dbReference>
<feature type="domain" description="Methyltransferase small" evidence="3">
    <location>
        <begin position="29"/>
        <end position="196"/>
    </location>
</feature>
<protein>
    <submittedName>
        <fullName evidence="4">Methyltransferase</fullName>
    </submittedName>
</protein>